<evidence type="ECO:0008006" key="4">
    <source>
        <dbReference type="Google" id="ProtNLM"/>
    </source>
</evidence>
<feature type="chain" id="PRO_5027025259" description="Outer membrane protein beta-barrel domain-containing protein" evidence="1">
    <location>
        <begin position="22"/>
        <end position="178"/>
    </location>
</feature>
<accession>A0A6N9NLT8</accession>
<dbReference type="AlphaFoldDB" id="A0A6N9NLT8"/>
<dbReference type="Proteomes" id="UP000470771">
    <property type="component" value="Unassembled WGS sequence"/>
</dbReference>
<evidence type="ECO:0000313" key="3">
    <source>
        <dbReference type="Proteomes" id="UP000470771"/>
    </source>
</evidence>
<sequence length="178" mass="19810">MNKKVTLLFLINLFLGIQMYAQSETENKASFGFQLNQFQSDFGLGVNIAMPPIIKEKLVIRLRANAMFYEQIINSKTDWTVYSNIMLGISPKPVKVAEFLALYGEGGVIGILPSSKFSTSDFNIGGYGLFGFEFFFAPEFNYFIELGGVGTGATADKLLFEPIYSNGFLASVGWRINF</sequence>
<proteinExistence type="predicted"/>
<evidence type="ECO:0000313" key="2">
    <source>
        <dbReference type="EMBL" id="NBG66854.1"/>
    </source>
</evidence>
<comment type="caution">
    <text evidence="2">The sequence shown here is derived from an EMBL/GenBank/DDBJ whole genome shotgun (WGS) entry which is preliminary data.</text>
</comment>
<gene>
    <name evidence="2" type="ORF">GQN54_12070</name>
</gene>
<dbReference type="RefSeq" id="WP_160633811.1">
    <property type="nucleotide sequence ID" value="NZ_WWNE01000011.1"/>
</dbReference>
<dbReference type="EMBL" id="WWNE01000011">
    <property type="protein sequence ID" value="NBG66854.1"/>
    <property type="molecule type" value="Genomic_DNA"/>
</dbReference>
<evidence type="ECO:0000256" key="1">
    <source>
        <dbReference type="SAM" id="SignalP"/>
    </source>
</evidence>
<reference evidence="2 3" key="1">
    <citation type="submission" date="2019-12" db="EMBL/GenBank/DDBJ databases">
        <authorList>
            <person name="Zhao J."/>
        </authorList>
    </citation>
    <scope>NUCLEOTIDE SEQUENCE [LARGE SCALE GENOMIC DNA]</scope>
    <source>
        <strain evidence="2 3">S-15</strain>
    </source>
</reference>
<name>A0A6N9NLT8_9FLAO</name>
<keyword evidence="1" id="KW-0732">Signal</keyword>
<keyword evidence="3" id="KW-1185">Reference proteome</keyword>
<feature type="signal peptide" evidence="1">
    <location>
        <begin position="1"/>
        <end position="21"/>
    </location>
</feature>
<protein>
    <recommendedName>
        <fullName evidence="4">Outer membrane protein beta-barrel domain-containing protein</fullName>
    </recommendedName>
</protein>
<organism evidence="2 3">
    <name type="scientific">Acidiluteibacter ferrifornacis</name>
    <dbReference type="NCBI Taxonomy" id="2692424"/>
    <lineage>
        <taxon>Bacteria</taxon>
        <taxon>Pseudomonadati</taxon>
        <taxon>Bacteroidota</taxon>
        <taxon>Flavobacteriia</taxon>
        <taxon>Flavobacteriales</taxon>
        <taxon>Cryomorphaceae</taxon>
        <taxon>Acidiluteibacter</taxon>
    </lineage>
</organism>